<proteinExistence type="predicted"/>
<organism evidence="1">
    <name type="scientific">Medioppia subpectinata</name>
    <dbReference type="NCBI Taxonomy" id="1979941"/>
    <lineage>
        <taxon>Eukaryota</taxon>
        <taxon>Metazoa</taxon>
        <taxon>Ecdysozoa</taxon>
        <taxon>Arthropoda</taxon>
        <taxon>Chelicerata</taxon>
        <taxon>Arachnida</taxon>
        <taxon>Acari</taxon>
        <taxon>Acariformes</taxon>
        <taxon>Sarcoptiformes</taxon>
        <taxon>Oribatida</taxon>
        <taxon>Brachypylina</taxon>
        <taxon>Oppioidea</taxon>
        <taxon>Oppiidae</taxon>
        <taxon>Medioppia</taxon>
    </lineage>
</organism>
<keyword evidence="2" id="KW-1185">Reference proteome</keyword>
<accession>A0A7R9L811</accession>
<dbReference type="EMBL" id="CAJPIZ010018999">
    <property type="protein sequence ID" value="CAG2116767.1"/>
    <property type="molecule type" value="Genomic_DNA"/>
</dbReference>
<dbReference type="OrthoDB" id="10592065at2759"/>
<dbReference type="EMBL" id="OC873574">
    <property type="protein sequence ID" value="CAD7636729.1"/>
    <property type="molecule type" value="Genomic_DNA"/>
</dbReference>
<sequence length="125" mass="13498">MNNMLNLSHCLNCESKHLVKLLITENPISNVLKDVANEPLLLLGGIQIISCTSDSATYTSDNSSILCPISSIRLKIWSDICWNLSSTDCSNIDSNTSNTYELNHVFGLFGISGAGVGDGRTLAIH</sequence>
<reference evidence="1" key="1">
    <citation type="submission" date="2020-11" db="EMBL/GenBank/DDBJ databases">
        <authorList>
            <person name="Tran Van P."/>
        </authorList>
    </citation>
    <scope>NUCLEOTIDE SEQUENCE</scope>
</reference>
<protein>
    <submittedName>
        <fullName evidence="1">Uncharacterized protein</fullName>
    </submittedName>
</protein>
<gene>
    <name evidence="1" type="ORF">OSB1V03_LOCUS16724</name>
</gene>
<name>A0A7R9L811_9ACAR</name>
<dbReference type="AlphaFoldDB" id="A0A7R9L811"/>
<evidence type="ECO:0000313" key="2">
    <source>
        <dbReference type="Proteomes" id="UP000759131"/>
    </source>
</evidence>
<dbReference type="Proteomes" id="UP000759131">
    <property type="component" value="Unassembled WGS sequence"/>
</dbReference>
<evidence type="ECO:0000313" key="1">
    <source>
        <dbReference type="EMBL" id="CAD7636729.1"/>
    </source>
</evidence>